<feature type="compositionally biased region" description="Basic and acidic residues" evidence="1">
    <location>
        <begin position="77"/>
        <end position="89"/>
    </location>
</feature>
<dbReference type="GeneID" id="91095306"/>
<proteinExistence type="predicted"/>
<protein>
    <submittedName>
        <fullName evidence="2">Uncharacterized protein</fullName>
    </submittedName>
</protein>
<evidence type="ECO:0000313" key="3">
    <source>
        <dbReference type="Proteomes" id="UP001355207"/>
    </source>
</evidence>
<feature type="region of interest" description="Disordered" evidence="1">
    <location>
        <begin position="316"/>
        <end position="352"/>
    </location>
</feature>
<sequence>MSESRTSSFSSSISTCPSMTDQSISNSEATTLSPTTSVRSLSPLPSPTEVPTFCLTPDPGQSEFPETIIESPINSPEEDKSHDSQDQGNKELNGINSNSSHQRLEIGEQGNSRTDILSNSTKSRPNPPPVPKRRMTSPSFLIPPTLKMSSLSSLTIPSPTNIPPPLSPNGRAKVSNYVTSLKAAAGNSNYGKPKIGRSATISTSTASTSISEFRIKGREIQNLTEMEKENFNRGLEKRKDNYHDNHDNNNNNIRNTDKRIKPDPLILQKSNTNTNTNTKTNHEDVHIKRNETFTSFSNLNLNLESSPNIDEWQKTPTAQHKNDGHSYAEIRTPSPETNNNTGSANNTAKPLTSFRLGNTITITDSNQQDTHLLNQDRWYTEEELDMKEPRLNENVSPGWGEFSIINQ</sequence>
<feature type="compositionally biased region" description="Low complexity" evidence="1">
    <location>
        <begin position="1"/>
        <end position="20"/>
    </location>
</feature>
<feature type="compositionally biased region" description="Low complexity" evidence="1">
    <location>
        <begin position="337"/>
        <end position="348"/>
    </location>
</feature>
<feature type="compositionally biased region" description="Basic and acidic residues" evidence="1">
    <location>
        <begin position="236"/>
        <end position="247"/>
    </location>
</feature>
<feature type="compositionally biased region" description="Polar residues" evidence="1">
    <location>
        <begin position="109"/>
        <end position="124"/>
    </location>
</feature>
<dbReference type="EMBL" id="CP144103">
    <property type="protein sequence ID" value="WWC89711.1"/>
    <property type="molecule type" value="Genomic_DNA"/>
</dbReference>
<feature type="region of interest" description="Disordered" evidence="1">
    <location>
        <begin position="1"/>
        <end position="144"/>
    </location>
</feature>
<keyword evidence="3" id="KW-1185">Reference proteome</keyword>
<evidence type="ECO:0000256" key="1">
    <source>
        <dbReference type="SAM" id="MobiDB-lite"/>
    </source>
</evidence>
<dbReference type="RefSeq" id="XP_066076474.1">
    <property type="nucleotide sequence ID" value="XM_066220377.1"/>
</dbReference>
<accession>A0AAX4JW92</accession>
<evidence type="ECO:0000313" key="2">
    <source>
        <dbReference type="EMBL" id="WWC89711.1"/>
    </source>
</evidence>
<feature type="compositionally biased region" description="Polar residues" evidence="1">
    <location>
        <begin position="21"/>
        <end position="40"/>
    </location>
</feature>
<feature type="region of interest" description="Disordered" evidence="1">
    <location>
        <begin position="236"/>
        <end position="258"/>
    </location>
</feature>
<name>A0AAX4JW92_9TREE</name>
<reference evidence="2 3" key="1">
    <citation type="submission" date="2024-01" db="EMBL/GenBank/DDBJ databases">
        <title>Comparative genomics of Cryptococcus and Kwoniella reveals pathogenesis evolution and contrasting modes of karyotype evolution via chromosome fusion or intercentromeric recombination.</title>
        <authorList>
            <person name="Coelho M.A."/>
            <person name="David-Palma M."/>
            <person name="Shea T."/>
            <person name="Bowers K."/>
            <person name="McGinley-Smith S."/>
            <person name="Mohammad A.W."/>
            <person name="Gnirke A."/>
            <person name="Yurkov A.M."/>
            <person name="Nowrousian M."/>
            <person name="Sun S."/>
            <person name="Cuomo C.A."/>
            <person name="Heitman J."/>
        </authorList>
    </citation>
    <scope>NUCLEOTIDE SEQUENCE [LARGE SCALE GENOMIC DNA]</scope>
    <source>
        <strain evidence="2 3">CBS 6074</strain>
    </source>
</reference>
<feature type="region of interest" description="Disordered" evidence="1">
    <location>
        <begin position="151"/>
        <end position="170"/>
    </location>
</feature>
<gene>
    <name evidence="2" type="ORF">L201_004636</name>
</gene>
<organism evidence="2 3">
    <name type="scientific">Kwoniella dendrophila CBS 6074</name>
    <dbReference type="NCBI Taxonomy" id="1295534"/>
    <lineage>
        <taxon>Eukaryota</taxon>
        <taxon>Fungi</taxon>
        <taxon>Dikarya</taxon>
        <taxon>Basidiomycota</taxon>
        <taxon>Agaricomycotina</taxon>
        <taxon>Tremellomycetes</taxon>
        <taxon>Tremellales</taxon>
        <taxon>Cryptococcaceae</taxon>
        <taxon>Kwoniella</taxon>
    </lineage>
</organism>
<dbReference type="Proteomes" id="UP001355207">
    <property type="component" value="Chromosome 6"/>
</dbReference>
<dbReference type="AlphaFoldDB" id="A0AAX4JW92"/>